<evidence type="ECO:0000256" key="8">
    <source>
        <dbReference type="ARBA" id="ARBA00047899"/>
    </source>
</evidence>
<feature type="binding site" evidence="10">
    <location>
        <position position="210"/>
    </location>
    <ligand>
        <name>ATP</name>
        <dbReference type="ChEBI" id="CHEBI:30616"/>
    </ligand>
</feature>
<dbReference type="InterPro" id="IPR045270">
    <property type="entry name" value="STKc_AGC"/>
</dbReference>
<evidence type="ECO:0000256" key="2">
    <source>
        <dbReference type="ARBA" id="ARBA00022527"/>
    </source>
</evidence>
<keyword evidence="4" id="KW-0808">Transferase</keyword>
<evidence type="ECO:0000256" key="1">
    <source>
        <dbReference type="ARBA" id="ARBA00012513"/>
    </source>
</evidence>
<dbReference type="EMBL" id="HBIB01034314">
    <property type="protein sequence ID" value="CAE0260005.1"/>
    <property type="molecule type" value="Transcribed_RNA"/>
</dbReference>
<evidence type="ECO:0000313" key="13">
    <source>
        <dbReference type="EMBL" id="CAE0260005.1"/>
    </source>
</evidence>
<feature type="region of interest" description="Disordered" evidence="11">
    <location>
        <begin position="106"/>
        <end position="175"/>
    </location>
</feature>
<dbReference type="InterPro" id="IPR008271">
    <property type="entry name" value="Ser/Thr_kinase_AS"/>
</dbReference>
<feature type="compositionally biased region" description="Basic and acidic residues" evidence="11">
    <location>
        <begin position="139"/>
        <end position="158"/>
    </location>
</feature>
<dbReference type="InterPro" id="IPR017441">
    <property type="entry name" value="Protein_kinase_ATP_BS"/>
</dbReference>
<dbReference type="GO" id="GO:0004674">
    <property type="term" value="F:protein serine/threonine kinase activity"/>
    <property type="evidence" value="ECO:0007669"/>
    <property type="project" value="UniProtKB-KW"/>
</dbReference>
<comment type="catalytic activity">
    <reaction evidence="9">
        <text>L-seryl-[protein] + ATP = O-phospho-L-seryl-[protein] + ADP + H(+)</text>
        <dbReference type="Rhea" id="RHEA:17989"/>
        <dbReference type="Rhea" id="RHEA-COMP:9863"/>
        <dbReference type="Rhea" id="RHEA-COMP:11604"/>
        <dbReference type="ChEBI" id="CHEBI:15378"/>
        <dbReference type="ChEBI" id="CHEBI:29999"/>
        <dbReference type="ChEBI" id="CHEBI:30616"/>
        <dbReference type="ChEBI" id="CHEBI:83421"/>
        <dbReference type="ChEBI" id="CHEBI:456216"/>
        <dbReference type="EC" id="2.7.11.1"/>
    </reaction>
</comment>
<keyword evidence="5 10" id="KW-0547">Nucleotide-binding</keyword>
<evidence type="ECO:0000256" key="3">
    <source>
        <dbReference type="ARBA" id="ARBA00022553"/>
    </source>
</evidence>
<organism evidence="13">
    <name type="scientific">Palpitomonas bilix</name>
    <dbReference type="NCBI Taxonomy" id="652834"/>
    <lineage>
        <taxon>Eukaryota</taxon>
        <taxon>Eukaryota incertae sedis</taxon>
    </lineage>
</organism>
<evidence type="ECO:0000256" key="11">
    <source>
        <dbReference type="SAM" id="MobiDB-lite"/>
    </source>
</evidence>
<dbReference type="Gene3D" id="3.30.200.20">
    <property type="entry name" value="Phosphorylase Kinase, domain 1"/>
    <property type="match status" value="1"/>
</dbReference>
<evidence type="ECO:0000256" key="6">
    <source>
        <dbReference type="ARBA" id="ARBA00022777"/>
    </source>
</evidence>
<dbReference type="Pfam" id="PF00069">
    <property type="entry name" value="Pkinase"/>
    <property type="match status" value="1"/>
</dbReference>
<dbReference type="InterPro" id="IPR011009">
    <property type="entry name" value="Kinase-like_dom_sf"/>
</dbReference>
<protein>
    <recommendedName>
        <fullName evidence="1">non-specific serine/threonine protein kinase</fullName>
        <ecNumber evidence="1">2.7.11.1</ecNumber>
    </recommendedName>
</protein>
<evidence type="ECO:0000256" key="4">
    <source>
        <dbReference type="ARBA" id="ARBA00022679"/>
    </source>
</evidence>
<accession>A0A7S3DKB2</accession>
<name>A0A7S3DKB2_9EUKA</name>
<dbReference type="PROSITE" id="PS00108">
    <property type="entry name" value="PROTEIN_KINASE_ST"/>
    <property type="match status" value="1"/>
</dbReference>
<keyword evidence="3" id="KW-0597">Phosphoprotein</keyword>
<dbReference type="FunFam" id="1.10.510.10:FF:000465">
    <property type="entry name" value="Non-specific serine/threonine protein kinase"/>
    <property type="match status" value="1"/>
</dbReference>
<keyword evidence="6" id="KW-0418">Kinase</keyword>
<dbReference type="CDD" id="cd05123">
    <property type="entry name" value="STKc_AGC"/>
    <property type="match status" value="1"/>
</dbReference>
<keyword evidence="2" id="KW-0723">Serine/threonine-protein kinase</keyword>
<dbReference type="Gene3D" id="1.10.510.10">
    <property type="entry name" value="Transferase(Phosphotransferase) domain 1"/>
    <property type="match status" value="1"/>
</dbReference>
<dbReference type="AlphaFoldDB" id="A0A7S3DKB2"/>
<dbReference type="PROSITE" id="PS00107">
    <property type="entry name" value="PROTEIN_KINASE_ATP"/>
    <property type="match status" value="1"/>
</dbReference>
<dbReference type="InterPro" id="IPR000719">
    <property type="entry name" value="Prot_kinase_dom"/>
</dbReference>
<gene>
    <name evidence="13" type="ORF">PBIL07802_LOCUS22281</name>
</gene>
<dbReference type="SMART" id="SM00220">
    <property type="entry name" value="S_TKc"/>
    <property type="match status" value="1"/>
</dbReference>
<dbReference type="GO" id="GO:0005524">
    <property type="term" value="F:ATP binding"/>
    <property type="evidence" value="ECO:0007669"/>
    <property type="project" value="UniProtKB-UniRule"/>
</dbReference>
<evidence type="ECO:0000256" key="7">
    <source>
        <dbReference type="ARBA" id="ARBA00022840"/>
    </source>
</evidence>
<evidence type="ECO:0000256" key="5">
    <source>
        <dbReference type="ARBA" id="ARBA00022741"/>
    </source>
</evidence>
<comment type="catalytic activity">
    <reaction evidence="8">
        <text>L-threonyl-[protein] + ATP = O-phospho-L-threonyl-[protein] + ADP + H(+)</text>
        <dbReference type="Rhea" id="RHEA:46608"/>
        <dbReference type="Rhea" id="RHEA-COMP:11060"/>
        <dbReference type="Rhea" id="RHEA-COMP:11605"/>
        <dbReference type="ChEBI" id="CHEBI:15378"/>
        <dbReference type="ChEBI" id="CHEBI:30013"/>
        <dbReference type="ChEBI" id="CHEBI:30616"/>
        <dbReference type="ChEBI" id="CHEBI:61977"/>
        <dbReference type="ChEBI" id="CHEBI:456216"/>
        <dbReference type="EC" id="2.7.11.1"/>
    </reaction>
</comment>
<dbReference type="PANTHER" id="PTHR24351">
    <property type="entry name" value="RIBOSOMAL PROTEIN S6 KINASE"/>
    <property type="match status" value="1"/>
</dbReference>
<evidence type="ECO:0000259" key="12">
    <source>
        <dbReference type="PROSITE" id="PS50011"/>
    </source>
</evidence>
<evidence type="ECO:0000256" key="9">
    <source>
        <dbReference type="ARBA" id="ARBA00048679"/>
    </source>
</evidence>
<dbReference type="SUPFAM" id="SSF56112">
    <property type="entry name" value="Protein kinase-like (PK-like)"/>
    <property type="match status" value="1"/>
</dbReference>
<dbReference type="FunFam" id="3.30.200.20:FF:000048">
    <property type="entry name" value="Non-specific serine/threonine protein kinase"/>
    <property type="match status" value="1"/>
</dbReference>
<dbReference type="PROSITE" id="PS50011">
    <property type="entry name" value="PROTEIN_KINASE_DOM"/>
    <property type="match status" value="1"/>
</dbReference>
<reference evidence="13" key="1">
    <citation type="submission" date="2021-01" db="EMBL/GenBank/DDBJ databases">
        <authorList>
            <person name="Corre E."/>
            <person name="Pelletier E."/>
            <person name="Niang G."/>
            <person name="Scheremetjew M."/>
            <person name="Finn R."/>
            <person name="Kale V."/>
            <person name="Holt S."/>
            <person name="Cochrane G."/>
            <person name="Meng A."/>
            <person name="Brown T."/>
            <person name="Cohen L."/>
        </authorList>
    </citation>
    <scope>NUCLEOTIDE SEQUENCE</scope>
    <source>
        <strain evidence="13">NIES-2562</strain>
    </source>
</reference>
<evidence type="ECO:0000256" key="10">
    <source>
        <dbReference type="PROSITE-ProRule" id="PRU10141"/>
    </source>
</evidence>
<feature type="domain" description="Protein kinase" evidence="12">
    <location>
        <begin position="181"/>
        <end position="441"/>
    </location>
</feature>
<proteinExistence type="predicted"/>
<keyword evidence="7 10" id="KW-0067">ATP-binding</keyword>
<dbReference type="EC" id="2.7.11.1" evidence="1"/>
<sequence>MPTATSEDSEKLASTKFSVTKRVDRGQKKKRYIQLSSSGIRCTNGSKVKWEHALNDVLGMEEVASGEGKPPRVTITVRQQYTFDCESESQLQRMLSVLERFSRLGQTKSVESSGGGSREGTMAVGRGDAQGVSGIGGGEEGRYSLERERGGAEGREEGGDGTTASGSISGRRKKRLGPDDFEQLKVIGKGGFGKVVQVRKKDDQKVYAMKMLKKSEVYRRKQVEHTKVERDILCSCTHPFLVRLHYSFQTHDKLYLVMDYVNGGELYYHLRNAGRFPEHLAKFYIAEVVLGLDYLHSRNIIYRDLKPENILLDSDGHIRITDFGLAKVCRDSLGEEQSAATFCGTAEYMAPELLTSGKYGKAADLWSVGVLLYEMLTGKVPFHAVNRKALYENTLRGDLHFPHFVSPDAKELLKGLLLKDPEDRLGAGSLGMSAVKIHRFFRGVDWDKLEKKEGESGGMPVYLLYSPRPPSYLAFFLSSPPLPCPIHNTPHRILHPFLPHSHMIGSVCSSRLLPFLVPSPLRCSAPPTLSRTTTATCAHAYTPPPSYPLH</sequence>